<dbReference type="RefSeq" id="WP_166062377.1">
    <property type="nucleotide sequence ID" value="NZ_CP049889.1"/>
</dbReference>
<dbReference type="InterPro" id="IPR014922">
    <property type="entry name" value="YdhG-like"/>
</dbReference>
<sequence length="122" mass="14193">MNQFDEFLNGIENPENRDKLAQILKGVHQEFPQLEPIVKWNQPMFSDHGTYIIGFSVSKKHIAVSPEVAGIKRFSEQIKKAGYSHTDNIFRISWDEPVVFELLKEIIAFNIVDKTDATKFWR</sequence>
<dbReference type="Proteomes" id="UP000501830">
    <property type="component" value="Chromosome"/>
</dbReference>
<evidence type="ECO:0000259" key="1">
    <source>
        <dbReference type="Pfam" id="PF08818"/>
    </source>
</evidence>
<accession>A0A6G7WGE2</accession>
<dbReference type="KEGG" id="jpo:G7058_04180"/>
<evidence type="ECO:0000313" key="3">
    <source>
        <dbReference type="Proteomes" id="UP000501830"/>
    </source>
</evidence>
<dbReference type="GeneID" id="94552464"/>
<proteinExistence type="predicted"/>
<dbReference type="Gene3D" id="3.90.1150.200">
    <property type="match status" value="1"/>
</dbReference>
<feature type="domain" description="YdhG-like" evidence="1">
    <location>
        <begin position="17"/>
        <end position="111"/>
    </location>
</feature>
<keyword evidence="3" id="KW-1185">Reference proteome</keyword>
<evidence type="ECO:0000313" key="2">
    <source>
        <dbReference type="EMBL" id="QIK51323.1"/>
    </source>
</evidence>
<dbReference type="AlphaFoldDB" id="A0A6G7WGE2"/>
<dbReference type="Pfam" id="PF08818">
    <property type="entry name" value="DUF1801"/>
    <property type="match status" value="1"/>
</dbReference>
<reference evidence="2 3" key="1">
    <citation type="journal article" date="2017" name="Int. J. Syst. Evol. Microbiol.">
        <title>Jeotgalibaca porci sp. nov. and Jeotgalibaca arthritidis sp. nov., isolated from pigs, and emended description of the genus Jeotgalibaca.</title>
        <authorList>
            <person name="Zamora L."/>
            <person name="Perez-Sancho M."/>
            <person name="Dominguez L."/>
            <person name="Fernandez-Garayzabal J.F."/>
            <person name="Vela A.I."/>
        </authorList>
    </citation>
    <scope>NUCLEOTIDE SEQUENCE [LARGE SCALE GENOMIC DNA]</scope>
    <source>
        <strain evidence="2 3">CCUG 69148</strain>
    </source>
</reference>
<name>A0A6G7WGE2_9LACT</name>
<gene>
    <name evidence="2" type="ORF">G7058_04180</name>
</gene>
<dbReference type="SUPFAM" id="SSF159888">
    <property type="entry name" value="YdhG-like"/>
    <property type="match status" value="1"/>
</dbReference>
<protein>
    <submittedName>
        <fullName evidence="2">Iron chaperone</fullName>
    </submittedName>
</protein>
<dbReference type="EMBL" id="CP049889">
    <property type="protein sequence ID" value="QIK51323.1"/>
    <property type="molecule type" value="Genomic_DNA"/>
</dbReference>
<organism evidence="2 3">
    <name type="scientific">Jeotgalibaca porci</name>
    <dbReference type="NCBI Taxonomy" id="1868793"/>
    <lineage>
        <taxon>Bacteria</taxon>
        <taxon>Bacillati</taxon>
        <taxon>Bacillota</taxon>
        <taxon>Bacilli</taxon>
        <taxon>Lactobacillales</taxon>
        <taxon>Carnobacteriaceae</taxon>
        <taxon>Jeotgalibaca</taxon>
    </lineage>
</organism>